<accession>A0ABV7AMB9</accession>
<dbReference type="RefSeq" id="WP_377835615.1">
    <property type="nucleotide sequence ID" value="NZ_JBHRSK010000026.1"/>
</dbReference>
<dbReference type="InterPro" id="IPR023157">
    <property type="entry name" value="AGR-C-984p-like_sf"/>
</dbReference>
<comment type="caution">
    <text evidence="1">The sequence shown here is derived from an EMBL/GenBank/DDBJ whole genome shotgun (WGS) entry which is preliminary data.</text>
</comment>
<dbReference type="Gene3D" id="1.10.3700.10">
    <property type="entry name" value="AGR C 984p-like"/>
    <property type="match status" value="1"/>
</dbReference>
<dbReference type="InterPro" id="IPR010626">
    <property type="entry name" value="DUF1217"/>
</dbReference>
<name>A0ABV7AMB9_9RHOB</name>
<proteinExistence type="predicted"/>
<evidence type="ECO:0000313" key="1">
    <source>
        <dbReference type="EMBL" id="MFC2970549.1"/>
    </source>
</evidence>
<keyword evidence="2" id="KW-1185">Reference proteome</keyword>
<gene>
    <name evidence="1" type="ORF">ACFOES_20825</name>
</gene>
<dbReference type="Proteomes" id="UP001595443">
    <property type="component" value="Unassembled WGS sequence"/>
</dbReference>
<reference evidence="2" key="1">
    <citation type="journal article" date="2019" name="Int. J. Syst. Evol. Microbiol.">
        <title>The Global Catalogue of Microorganisms (GCM) 10K type strain sequencing project: providing services to taxonomists for standard genome sequencing and annotation.</title>
        <authorList>
            <consortium name="The Broad Institute Genomics Platform"/>
            <consortium name="The Broad Institute Genome Sequencing Center for Infectious Disease"/>
            <person name="Wu L."/>
            <person name="Ma J."/>
        </authorList>
    </citation>
    <scope>NUCLEOTIDE SEQUENCE [LARGE SCALE GENOMIC DNA]</scope>
    <source>
        <strain evidence="2">KCTC 62192</strain>
    </source>
</reference>
<dbReference type="SUPFAM" id="SSF158837">
    <property type="entry name" value="AGR C 984p-like"/>
    <property type="match status" value="1"/>
</dbReference>
<evidence type="ECO:0000313" key="2">
    <source>
        <dbReference type="Proteomes" id="UP001595443"/>
    </source>
</evidence>
<sequence length="279" mass="30789">MLSISGMTGRLALTLLDKTKDAQLKSIENDPANARAIARFRDQVGSINTVDDLVGNYDVYSFVMKAYDLKDQMFGKAMMKQILSSDPTDKTSLLNKLTDSRFRTFYNAMGFTSNGQVNVNTLKQSWQDQVVQRFVEQQYINDEGSQNDAVGTVLSFRQKVGGINSWYDVLKDKKVGQFMRTALQIPDGVVAQDLDRQVKLFEDKFDIKKLQDPAEVEKLVSKYVAISDAKNAAANAANDPGLQLISGALSSDGSGQFVPATLDISSIDMSAFSASSLYR</sequence>
<dbReference type="EMBL" id="JBHRSK010000026">
    <property type="protein sequence ID" value="MFC2970549.1"/>
    <property type="molecule type" value="Genomic_DNA"/>
</dbReference>
<dbReference type="Pfam" id="PF06748">
    <property type="entry name" value="DUF1217"/>
    <property type="match status" value="1"/>
</dbReference>
<protein>
    <submittedName>
        <fullName evidence="1">DUF1217 domain-containing protein</fullName>
    </submittedName>
</protein>
<organism evidence="1 2">
    <name type="scientific">Acidimangrovimonas pyrenivorans</name>
    <dbReference type="NCBI Taxonomy" id="2030798"/>
    <lineage>
        <taxon>Bacteria</taxon>
        <taxon>Pseudomonadati</taxon>
        <taxon>Pseudomonadota</taxon>
        <taxon>Alphaproteobacteria</taxon>
        <taxon>Rhodobacterales</taxon>
        <taxon>Paracoccaceae</taxon>
        <taxon>Acidimangrovimonas</taxon>
    </lineage>
</organism>